<dbReference type="InterPro" id="IPR000639">
    <property type="entry name" value="Epox_hydrolase-like"/>
</dbReference>
<dbReference type="PANTHER" id="PTHR21661">
    <property type="entry name" value="EPOXIDE HYDROLASE 1-RELATED"/>
    <property type="match status" value="1"/>
</dbReference>
<evidence type="ECO:0000313" key="6">
    <source>
        <dbReference type="EMBL" id="KAJ8708246.1"/>
    </source>
</evidence>
<dbReference type="GO" id="GO:0097176">
    <property type="term" value="P:epoxide metabolic process"/>
    <property type="evidence" value="ECO:0007669"/>
    <property type="project" value="TreeGrafter"/>
</dbReference>
<dbReference type="GO" id="GO:0004301">
    <property type="term" value="F:epoxide hydrolase activity"/>
    <property type="evidence" value="ECO:0007669"/>
    <property type="project" value="TreeGrafter"/>
</dbReference>
<feature type="transmembrane region" description="Helical" evidence="4">
    <location>
        <begin position="476"/>
        <end position="497"/>
    </location>
</feature>
<dbReference type="AlphaFoldDB" id="A0AAD7Y9T2"/>
<keyword evidence="2" id="KW-0058">Aromatic hydrocarbons catabolism</keyword>
<evidence type="ECO:0000256" key="1">
    <source>
        <dbReference type="ARBA" id="ARBA00010088"/>
    </source>
</evidence>
<dbReference type="Proteomes" id="UP001231518">
    <property type="component" value="Chromosome 25"/>
</dbReference>
<dbReference type="PANTHER" id="PTHR21661:SF35">
    <property type="entry name" value="EPOXIDE HYDROLASE"/>
    <property type="match status" value="1"/>
</dbReference>
<keyword evidence="7" id="KW-1185">Reference proteome</keyword>
<keyword evidence="4" id="KW-0812">Transmembrane</keyword>
<keyword evidence="3" id="KW-0378">Hydrolase</keyword>
<dbReference type="EMBL" id="JARGEI010000026">
    <property type="protein sequence ID" value="KAJ8708246.1"/>
    <property type="molecule type" value="Genomic_DNA"/>
</dbReference>
<dbReference type="InterPro" id="IPR010497">
    <property type="entry name" value="Epoxide_hydro_N"/>
</dbReference>
<evidence type="ECO:0000256" key="2">
    <source>
        <dbReference type="ARBA" id="ARBA00022797"/>
    </source>
</evidence>
<gene>
    <name evidence="6" type="ORF">PYW07_010371</name>
</gene>
<dbReference type="Gene3D" id="3.40.50.1820">
    <property type="entry name" value="alpha/beta hydrolase"/>
    <property type="match status" value="2"/>
</dbReference>
<proteinExistence type="inferred from homology"/>
<dbReference type="InterPro" id="IPR029058">
    <property type="entry name" value="AB_hydrolase_fold"/>
</dbReference>
<comment type="caution">
    <text evidence="6">The sequence shown here is derived from an EMBL/GenBank/DDBJ whole genome shotgun (WGS) entry which is preliminary data.</text>
</comment>
<name>A0AAD7Y9T2_MYTSE</name>
<sequence length="937" mass="106578">MGFLVKVVLVAALGVAAWYYFNGCCKQTIPKFDSEEWWGPTALKGKTDNSIRPFKVKFDEAMIKDLKFRLKNHRKFTPPLEGVAFEYGFNTAQIDSWLNYWSDKYNFVEREAFLNKVPHFKTNIQGLDIHFIHIKPQVPKDVQTVPLLMIHGWPGSVREFYEAIPLLTKQTPGYNFVFELIIPSIPGYGFSDPAVRPGLGMPQSAVIFRTLMNRLGHKKFYVQGGDWGAGIVSVMSTIFPEDILGHHSNMLLSQHTCSTIRWFIGAFFPSLIVEEHLASRMYPLSTYFAYVMEEFGYMHIQATKPDTVGVPLNDSPAGLLAYILEKFSTWTNKDNKGKADGGLALRFTKDQLIDNLMIYWSTNSITTSMRFYAENFSNKIREYNLDQITTQVPTWALQAKNELMYQPPSLLNRKYKNLINATVLDDGGHFLAFELPQVFTADVFKAVKAFKEWHQTNQKTEFGFYSVLCGHGHINMARLLFITPIVFFILLPVYFFFLKGPPPLPDLDYNEWWGPESLKEKQDTSVKPFQIAFSELAVKDLKDRLKRSRSFTPALEGIGFEYGFNSAQLDGWLKYWANEYQFKERETFLNQFPQFKTNVQGLDIHFIRVTPKVPAGVEVVPLLLLHGWPGSVREFYEAIPLLTAVSKERDFAIEVIVPSLPGYGFSDAAVRPGLGTAQIGVVMRNLMHRLGYKKFYIQGGDWGGLIGSNMATFFPKEVLGFHTNIAMTMAPAATLLEFIGSLYPPLIVDPELADRLYPLKKRFAFILEETGYLHIQASKPDTVGIALSDSPAGLLAYILEKFSTWTRPEFRSKADGGLDFRFSKDQLIDNLMMYWATGSITTSMRLYSENFNSKVMGWKLDEIPTPVPVWALQAKYELAYQPPCIVKFKFPNLVGTTVLDDGGHFVAFELPKPFSEDVIKAIGEFRKVAKKSQKTDL</sequence>
<evidence type="ECO:0000313" key="7">
    <source>
        <dbReference type="Proteomes" id="UP001231518"/>
    </source>
</evidence>
<evidence type="ECO:0000259" key="5">
    <source>
        <dbReference type="Pfam" id="PF06441"/>
    </source>
</evidence>
<evidence type="ECO:0000256" key="3">
    <source>
        <dbReference type="ARBA" id="ARBA00022801"/>
    </source>
</evidence>
<dbReference type="SUPFAM" id="SSF53474">
    <property type="entry name" value="alpha/beta-Hydrolases"/>
    <property type="match status" value="2"/>
</dbReference>
<keyword evidence="4" id="KW-1133">Transmembrane helix</keyword>
<dbReference type="Pfam" id="PF06441">
    <property type="entry name" value="EHN"/>
    <property type="match status" value="2"/>
</dbReference>
<feature type="domain" description="Epoxide hydrolase N-terminal" evidence="5">
    <location>
        <begin position="526"/>
        <end position="635"/>
    </location>
</feature>
<organism evidence="6 7">
    <name type="scientific">Mythimna separata</name>
    <name type="common">Oriental armyworm</name>
    <name type="synonym">Pseudaletia separata</name>
    <dbReference type="NCBI Taxonomy" id="271217"/>
    <lineage>
        <taxon>Eukaryota</taxon>
        <taxon>Metazoa</taxon>
        <taxon>Ecdysozoa</taxon>
        <taxon>Arthropoda</taxon>
        <taxon>Hexapoda</taxon>
        <taxon>Insecta</taxon>
        <taxon>Pterygota</taxon>
        <taxon>Neoptera</taxon>
        <taxon>Endopterygota</taxon>
        <taxon>Lepidoptera</taxon>
        <taxon>Glossata</taxon>
        <taxon>Ditrysia</taxon>
        <taxon>Noctuoidea</taxon>
        <taxon>Noctuidae</taxon>
        <taxon>Noctuinae</taxon>
        <taxon>Hadenini</taxon>
        <taxon>Mythimna</taxon>
    </lineage>
</organism>
<comment type="similarity">
    <text evidence="1">Belongs to the peptidase S33 family.</text>
</comment>
<feature type="domain" description="Epoxide hydrolase N-terminal" evidence="5">
    <location>
        <begin position="51"/>
        <end position="160"/>
    </location>
</feature>
<protein>
    <recommendedName>
        <fullName evidence="5">Epoxide hydrolase N-terminal domain-containing protein</fullName>
    </recommendedName>
</protein>
<accession>A0AAD7Y9T2</accession>
<dbReference type="PRINTS" id="PR00412">
    <property type="entry name" value="EPOXHYDRLASE"/>
</dbReference>
<keyword evidence="4" id="KW-0472">Membrane</keyword>
<reference evidence="6" key="1">
    <citation type="submission" date="2023-03" db="EMBL/GenBank/DDBJ databases">
        <title>Chromosome-level genomes of two armyworms, Mythimna separata and Mythimna loreyi, provide insights into the biosynthesis and reception of sex pheromones.</title>
        <authorList>
            <person name="Zhao H."/>
        </authorList>
    </citation>
    <scope>NUCLEOTIDE SEQUENCE</scope>
    <source>
        <strain evidence="6">BeijingLab</strain>
        <tissue evidence="6">Pupa</tissue>
    </source>
</reference>
<evidence type="ECO:0000256" key="4">
    <source>
        <dbReference type="SAM" id="Phobius"/>
    </source>
</evidence>